<proteinExistence type="predicted"/>
<dbReference type="Pfam" id="PF08284">
    <property type="entry name" value="RVP_2"/>
    <property type="match status" value="1"/>
</dbReference>
<name>A0A699IXF2_TANCI</name>
<evidence type="ECO:0000313" key="1">
    <source>
        <dbReference type="EMBL" id="GEZ94126.1"/>
    </source>
</evidence>
<sequence length="207" mass="23120">SNPKTLDEAFSLARAAKTRFTNLDIWEFLRSNPSTLEKDFFKACITEAHFEIIAKEEKEHIVEKKIDVILPLPEVVVGGEALGIGEDDDLGDTVTDGGDDAVENDEISILNSLIGHGGPRSFHCRGKISKGDVYVLIDNGSTHYFIRPDVVEKLCLPTHFTKAFKVYIGRGETLLCENMCAHVAIEMQGLRKKVNLYMLLMKGILRR</sequence>
<accession>A0A699IXF2</accession>
<gene>
    <name evidence="1" type="ORF">Tci_566099</name>
</gene>
<reference evidence="1" key="1">
    <citation type="journal article" date="2019" name="Sci. Rep.">
        <title>Draft genome of Tanacetum cinerariifolium, the natural source of mosquito coil.</title>
        <authorList>
            <person name="Yamashiro T."/>
            <person name="Shiraishi A."/>
            <person name="Satake H."/>
            <person name="Nakayama K."/>
        </authorList>
    </citation>
    <scope>NUCLEOTIDE SEQUENCE</scope>
</reference>
<dbReference type="Gene3D" id="2.40.70.10">
    <property type="entry name" value="Acid Proteases"/>
    <property type="match status" value="1"/>
</dbReference>
<dbReference type="AlphaFoldDB" id="A0A699IXF2"/>
<protein>
    <submittedName>
        <fullName evidence="1">Retrovirus-related Pol polyprotein from transposon 297 family</fullName>
    </submittedName>
</protein>
<dbReference type="EMBL" id="BKCJ010345225">
    <property type="protein sequence ID" value="GEZ94126.1"/>
    <property type="molecule type" value="Genomic_DNA"/>
</dbReference>
<dbReference type="CDD" id="cd00303">
    <property type="entry name" value="retropepsin_like"/>
    <property type="match status" value="1"/>
</dbReference>
<organism evidence="1">
    <name type="scientific">Tanacetum cinerariifolium</name>
    <name type="common">Dalmatian daisy</name>
    <name type="synonym">Chrysanthemum cinerariifolium</name>
    <dbReference type="NCBI Taxonomy" id="118510"/>
    <lineage>
        <taxon>Eukaryota</taxon>
        <taxon>Viridiplantae</taxon>
        <taxon>Streptophyta</taxon>
        <taxon>Embryophyta</taxon>
        <taxon>Tracheophyta</taxon>
        <taxon>Spermatophyta</taxon>
        <taxon>Magnoliopsida</taxon>
        <taxon>eudicotyledons</taxon>
        <taxon>Gunneridae</taxon>
        <taxon>Pentapetalae</taxon>
        <taxon>asterids</taxon>
        <taxon>campanulids</taxon>
        <taxon>Asterales</taxon>
        <taxon>Asteraceae</taxon>
        <taxon>Asteroideae</taxon>
        <taxon>Anthemideae</taxon>
        <taxon>Anthemidinae</taxon>
        <taxon>Tanacetum</taxon>
    </lineage>
</organism>
<comment type="caution">
    <text evidence="1">The sequence shown here is derived from an EMBL/GenBank/DDBJ whole genome shotgun (WGS) entry which is preliminary data.</text>
</comment>
<feature type="non-terminal residue" evidence="1">
    <location>
        <position position="1"/>
    </location>
</feature>
<dbReference type="InterPro" id="IPR021109">
    <property type="entry name" value="Peptidase_aspartic_dom_sf"/>
</dbReference>